<dbReference type="SUPFAM" id="SSF55874">
    <property type="entry name" value="ATPase domain of HSP90 chaperone/DNA topoisomerase II/histidine kinase"/>
    <property type="match status" value="1"/>
</dbReference>
<dbReference type="EMBL" id="VSSQ01012933">
    <property type="protein sequence ID" value="MPM50360.1"/>
    <property type="molecule type" value="Genomic_DNA"/>
</dbReference>
<reference evidence="2" key="1">
    <citation type="submission" date="2019-08" db="EMBL/GenBank/DDBJ databases">
        <authorList>
            <person name="Kucharzyk K."/>
            <person name="Murdoch R.W."/>
            <person name="Higgins S."/>
            <person name="Loffler F."/>
        </authorList>
    </citation>
    <scope>NUCLEOTIDE SEQUENCE</scope>
</reference>
<dbReference type="Gene3D" id="3.30.565.10">
    <property type="entry name" value="Histidine kinase-like ATPase, C-terminal domain"/>
    <property type="match status" value="1"/>
</dbReference>
<keyword evidence="2" id="KW-0808">Transferase</keyword>
<dbReference type="Pfam" id="PF02518">
    <property type="entry name" value="HATPase_c"/>
    <property type="match status" value="1"/>
</dbReference>
<comment type="caution">
    <text evidence="2">The sequence shown here is derived from an EMBL/GenBank/DDBJ whole genome shotgun (WGS) entry which is preliminary data.</text>
</comment>
<organism evidence="2">
    <name type="scientific">bioreactor metagenome</name>
    <dbReference type="NCBI Taxonomy" id="1076179"/>
    <lineage>
        <taxon>unclassified sequences</taxon>
        <taxon>metagenomes</taxon>
        <taxon>ecological metagenomes</taxon>
    </lineage>
</organism>
<dbReference type="InterPro" id="IPR050640">
    <property type="entry name" value="Bact_2-comp_sensor_kinase"/>
</dbReference>
<feature type="domain" description="Histidine kinase" evidence="1">
    <location>
        <begin position="50"/>
        <end position="146"/>
    </location>
</feature>
<dbReference type="AlphaFoldDB" id="A0A645AAY9"/>
<name>A0A645AAY9_9ZZZZ</name>
<dbReference type="EC" id="2.7.13.3" evidence="2"/>
<keyword evidence="2" id="KW-0418">Kinase</keyword>
<evidence type="ECO:0000259" key="1">
    <source>
        <dbReference type="PROSITE" id="PS50109"/>
    </source>
</evidence>
<sequence>MQLAKDFITLESEFENINAYMAIEQARFGDKIAVQYEIEGDTSFLIPPLILQPLVENAVKHGLQKSLHPGSVVITARIEQDEASLCIADNGVGMEEAVLATIYGESHGLDNVNQRLINLYGSEYSLRIESKVGEGTKVWLRIPCNTES</sequence>
<gene>
    <name evidence="2" type="primary">ypdA_7</name>
    <name evidence="2" type="ORF">SDC9_97099</name>
</gene>
<protein>
    <submittedName>
        <fullName evidence="2">Sensor histidine kinase YpdA</fullName>
        <ecNumber evidence="2">2.7.13.3</ecNumber>
    </submittedName>
</protein>
<dbReference type="PANTHER" id="PTHR34220:SF7">
    <property type="entry name" value="SENSOR HISTIDINE KINASE YPDA"/>
    <property type="match status" value="1"/>
</dbReference>
<dbReference type="PANTHER" id="PTHR34220">
    <property type="entry name" value="SENSOR HISTIDINE KINASE YPDA"/>
    <property type="match status" value="1"/>
</dbReference>
<dbReference type="InterPro" id="IPR036890">
    <property type="entry name" value="HATPase_C_sf"/>
</dbReference>
<dbReference type="SMART" id="SM00387">
    <property type="entry name" value="HATPase_c"/>
    <property type="match status" value="1"/>
</dbReference>
<evidence type="ECO:0000313" key="2">
    <source>
        <dbReference type="EMBL" id="MPM50360.1"/>
    </source>
</evidence>
<dbReference type="InterPro" id="IPR005467">
    <property type="entry name" value="His_kinase_dom"/>
</dbReference>
<dbReference type="GO" id="GO:0004673">
    <property type="term" value="F:protein histidine kinase activity"/>
    <property type="evidence" value="ECO:0007669"/>
    <property type="project" value="UniProtKB-EC"/>
</dbReference>
<dbReference type="InterPro" id="IPR003594">
    <property type="entry name" value="HATPase_dom"/>
</dbReference>
<dbReference type="PROSITE" id="PS50109">
    <property type="entry name" value="HIS_KIN"/>
    <property type="match status" value="1"/>
</dbReference>
<proteinExistence type="predicted"/>
<accession>A0A645AAY9</accession>